<dbReference type="InterPro" id="IPR035992">
    <property type="entry name" value="Ricin_B-like_lectins"/>
</dbReference>
<organism evidence="1 2">
    <name type="scientific">Ricinus communis</name>
    <name type="common">Castor bean</name>
    <dbReference type="NCBI Taxonomy" id="3988"/>
    <lineage>
        <taxon>Eukaryota</taxon>
        <taxon>Viridiplantae</taxon>
        <taxon>Streptophyta</taxon>
        <taxon>Embryophyta</taxon>
        <taxon>Tracheophyta</taxon>
        <taxon>Spermatophyta</taxon>
        <taxon>Magnoliopsida</taxon>
        <taxon>eudicotyledons</taxon>
        <taxon>Gunneridae</taxon>
        <taxon>Pentapetalae</taxon>
        <taxon>rosids</taxon>
        <taxon>fabids</taxon>
        <taxon>Malpighiales</taxon>
        <taxon>Euphorbiaceae</taxon>
        <taxon>Acalyphoideae</taxon>
        <taxon>Acalypheae</taxon>
        <taxon>Ricinus</taxon>
    </lineage>
</organism>
<dbReference type="InParanoid" id="B9TN53"/>
<evidence type="ECO:0000313" key="1">
    <source>
        <dbReference type="EMBL" id="EEF22710.1"/>
    </source>
</evidence>
<gene>
    <name evidence="1" type="ORF">RCOM_2152660</name>
</gene>
<name>B9TN53_RICCO</name>
<keyword evidence="2" id="KW-1185">Reference proteome</keyword>
<accession>B9TN53</accession>
<protein>
    <submittedName>
        <fullName evidence="1">Ricin-agglutinin family protein</fullName>
    </submittedName>
</protein>
<dbReference type="EMBL" id="EQ991341">
    <property type="protein sequence ID" value="EEF22710.1"/>
    <property type="molecule type" value="Genomic_DNA"/>
</dbReference>
<sequence>MMIYDCRKVVSEAALWKIWANGTIINPKSGYALAASAGNSGTILTLEENQYAAVKLGLTVIIEIL</sequence>
<dbReference type="Gene3D" id="2.80.10.50">
    <property type="match status" value="1"/>
</dbReference>
<dbReference type="AlphaFoldDB" id="B9TN53"/>
<dbReference type="Proteomes" id="UP000008311">
    <property type="component" value="Unassembled WGS sequence"/>
</dbReference>
<reference evidence="2" key="1">
    <citation type="journal article" date="2010" name="Nat. Biotechnol.">
        <title>Draft genome sequence of the oilseed species Ricinus communis.</title>
        <authorList>
            <person name="Chan A.P."/>
            <person name="Crabtree J."/>
            <person name="Zhao Q."/>
            <person name="Lorenzi H."/>
            <person name="Orvis J."/>
            <person name="Puiu D."/>
            <person name="Melake-Berhan A."/>
            <person name="Jones K.M."/>
            <person name="Redman J."/>
            <person name="Chen G."/>
            <person name="Cahoon E.B."/>
            <person name="Gedil M."/>
            <person name="Stanke M."/>
            <person name="Haas B.J."/>
            <person name="Wortman J.R."/>
            <person name="Fraser-Liggett C.M."/>
            <person name="Ravel J."/>
            <person name="Rabinowicz P.D."/>
        </authorList>
    </citation>
    <scope>NUCLEOTIDE SEQUENCE [LARGE SCALE GENOMIC DNA]</scope>
    <source>
        <strain evidence="2">cv. Hale</strain>
    </source>
</reference>
<evidence type="ECO:0000313" key="2">
    <source>
        <dbReference type="Proteomes" id="UP000008311"/>
    </source>
</evidence>
<dbReference type="SUPFAM" id="SSF50370">
    <property type="entry name" value="Ricin B-like lectins"/>
    <property type="match status" value="1"/>
</dbReference>
<proteinExistence type="predicted"/>